<evidence type="ECO:0000313" key="8">
    <source>
        <dbReference type="Proteomes" id="UP000275024"/>
    </source>
</evidence>
<evidence type="ECO:0000256" key="3">
    <source>
        <dbReference type="SAM" id="SignalP"/>
    </source>
</evidence>
<dbReference type="Proteomes" id="UP000275024">
    <property type="component" value="Unassembled WGS sequence"/>
</dbReference>
<dbReference type="Proteomes" id="UP000268652">
    <property type="component" value="Unassembled WGS sequence"/>
</dbReference>
<keyword evidence="3" id="KW-0732">Signal</keyword>
<accession>A0A3A9VXE9</accession>
<proteinExistence type="predicted"/>
<keyword evidence="2" id="KW-0472">Membrane</keyword>
<dbReference type="AlphaFoldDB" id="A0A3A9VXE9"/>
<dbReference type="EMBL" id="RBDX01000031">
    <property type="protein sequence ID" value="RKN04843.1"/>
    <property type="molecule type" value="Genomic_DNA"/>
</dbReference>
<dbReference type="Pfam" id="PF08341">
    <property type="entry name" value="TED"/>
    <property type="match status" value="1"/>
</dbReference>
<feature type="signal peptide" evidence="3">
    <location>
        <begin position="1"/>
        <end position="28"/>
    </location>
</feature>
<feature type="region of interest" description="Disordered" evidence="1">
    <location>
        <begin position="397"/>
        <end position="430"/>
    </location>
</feature>
<sequence>MISAPRRVAPRLAATAVATGLLATGAIAAGGAAIADEQPGSGATATLDNLAIADTVDVTLPNGREQSIQGGLFRLTADDGGILQTYCIDFNTPAQNGTAYRETGWDSSTLHNNPEAGRIHWILQNSYPVVNDLSALAASADAGELSDEQAAAGTQAAIWHLSDGVDAVPENENAAKLTEWLLESAEDVPEPNASLELTPSQVSGQPGQIIGPVTVNTTAESVFVTPDVAAAEQGVTIVDANGEIITEDQAVSNGGELYFSVPADAEPGTAALTATASSQVPVGRAFTGVDTRTQTMILAGSSASSVTAGASVNWAGEGNPSVAVTAEQSCADGGVSVTVDNTGDVPFEFELVGETVEVAPGSSESVLVPVDEDQAYEIEIAHPQEGEEPWVFTGVLDCSPADEPGNEPAPATTGGGEADDSPDLAETGSDSGNPAMIAGIAVLLLVVGAAAVFFIRRRSATAGGDE</sequence>
<keyword evidence="7" id="KW-1185">Reference proteome</keyword>
<keyword evidence="2" id="KW-0812">Transmembrane</keyword>
<dbReference type="NCBIfam" id="TIGR03934">
    <property type="entry name" value="TQXA_dom"/>
    <property type="match status" value="1"/>
</dbReference>
<feature type="domain" description="Thioester" evidence="4">
    <location>
        <begin position="85"/>
        <end position="186"/>
    </location>
</feature>
<evidence type="ECO:0000259" key="4">
    <source>
        <dbReference type="Pfam" id="PF08341"/>
    </source>
</evidence>
<feature type="chain" id="PRO_5039275605" evidence="3">
    <location>
        <begin position="29"/>
        <end position="466"/>
    </location>
</feature>
<keyword evidence="2" id="KW-1133">Transmembrane helix</keyword>
<dbReference type="RefSeq" id="WP_120696357.1">
    <property type="nucleotide sequence ID" value="NZ_RBDX01000031.1"/>
</dbReference>
<comment type="caution">
    <text evidence="5">The sequence shown here is derived from an EMBL/GenBank/DDBJ whole genome shotgun (WGS) entry which is preliminary data.</text>
</comment>
<dbReference type="OrthoDB" id="2676146at2"/>
<dbReference type="NCBIfam" id="NF041528">
    <property type="entry name" value="strep_LAETG"/>
    <property type="match status" value="1"/>
</dbReference>
<evidence type="ECO:0000313" key="5">
    <source>
        <dbReference type="EMBL" id="RKN04843.1"/>
    </source>
</evidence>
<dbReference type="NCBIfam" id="TIGR01167">
    <property type="entry name" value="LPXTG_anchor"/>
    <property type="match status" value="1"/>
</dbReference>
<dbReference type="EMBL" id="RBDY01000004">
    <property type="protein sequence ID" value="RKN25353.1"/>
    <property type="molecule type" value="Genomic_DNA"/>
</dbReference>
<reference evidence="7 8" key="1">
    <citation type="submission" date="2018-09" db="EMBL/GenBank/DDBJ databases">
        <title>Streptomyces sp. nov. DS1-2, an endophytic actinomycete isolated from roots of Dendrobium scabrilingue.</title>
        <authorList>
            <person name="Kuncharoen N."/>
            <person name="Kudo T."/>
            <person name="Ohkuma M."/>
            <person name="Yuki M."/>
            <person name="Tanasupawat S."/>
        </authorList>
    </citation>
    <scope>NUCLEOTIDE SEQUENCE [LARGE SCALE GENOMIC DNA]</scope>
    <source>
        <strain evidence="5 8">AZ1-7</strain>
        <strain evidence="6 7">DS1-2</strain>
    </source>
</reference>
<gene>
    <name evidence="6" type="ORF">D7318_09110</name>
    <name evidence="5" type="ORF">D7319_26950</name>
</gene>
<dbReference type="InterPro" id="IPR013552">
    <property type="entry name" value="Thioester_dom"/>
</dbReference>
<protein>
    <submittedName>
        <fullName evidence="5">TQXA domain-containing protein</fullName>
    </submittedName>
</protein>
<organism evidence="5 8">
    <name type="scientific">Streptomyces radicis</name>
    <dbReference type="NCBI Taxonomy" id="1750517"/>
    <lineage>
        <taxon>Bacteria</taxon>
        <taxon>Bacillati</taxon>
        <taxon>Actinomycetota</taxon>
        <taxon>Actinomycetes</taxon>
        <taxon>Kitasatosporales</taxon>
        <taxon>Streptomycetaceae</taxon>
        <taxon>Streptomyces</taxon>
    </lineage>
</organism>
<dbReference type="Gene3D" id="1.10.150.480">
    <property type="match status" value="1"/>
</dbReference>
<evidence type="ECO:0000313" key="7">
    <source>
        <dbReference type="Proteomes" id="UP000268652"/>
    </source>
</evidence>
<evidence type="ECO:0000313" key="6">
    <source>
        <dbReference type="EMBL" id="RKN25353.1"/>
    </source>
</evidence>
<feature type="transmembrane region" description="Helical" evidence="2">
    <location>
        <begin position="435"/>
        <end position="455"/>
    </location>
</feature>
<name>A0A3A9VXE9_9ACTN</name>
<evidence type="ECO:0000256" key="2">
    <source>
        <dbReference type="SAM" id="Phobius"/>
    </source>
</evidence>
<dbReference type="InterPro" id="IPR023849">
    <property type="entry name" value="TQXA_dom"/>
</dbReference>
<evidence type="ECO:0000256" key="1">
    <source>
        <dbReference type="SAM" id="MobiDB-lite"/>
    </source>
</evidence>